<dbReference type="PRINTS" id="PR00326">
    <property type="entry name" value="GTP1OBG"/>
</dbReference>
<evidence type="ECO:0000259" key="1">
    <source>
        <dbReference type="PROSITE" id="PS51711"/>
    </source>
</evidence>
<dbReference type="Proteomes" id="UP000279422">
    <property type="component" value="Unassembled WGS sequence"/>
</dbReference>
<dbReference type="GO" id="GO:0005886">
    <property type="term" value="C:plasma membrane"/>
    <property type="evidence" value="ECO:0007669"/>
    <property type="project" value="TreeGrafter"/>
</dbReference>
<dbReference type="InterPro" id="IPR027417">
    <property type="entry name" value="P-loop_NTPase"/>
</dbReference>
<dbReference type="CDD" id="cd01879">
    <property type="entry name" value="FeoB"/>
    <property type="match status" value="1"/>
</dbReference>
<dbReference type="GO" id="GO:0015093">
    <property type="term" value="F:ferrous iron transmembrane transporter activity"/>
    <property type="evidence" value="ECO:0007669"/>
    <property type="project" value="TreeGrafter"/>
</dbReference>
<dbReference type="AlphaFoldDB" id="A0A497E5Q5"/>
<evidence type="ECO:0000313" key="3">
    <source>
        <dbReference type="Proteomes" id="UP000279422"/>
    </source>
</evidence>
<dbReference type="InterPro" id="IPR006073">
    <property type="entry name" value="GTP-bd"/>
</dbReference>
<sequence>MRVVLMGNPNVGKSVIFNRLTGIKVIISNYPGTTVEYLEGSMLVDGEKVKIVDAPGTYSLIPSDKAEEAAVNLLLGERTDLIVNVVDATNLERNLYLTLQLRELPIPMVLDLNMIDMARRQGITINFSSLREELKVPVVCSVAVSGEGVQKLRETIVKLLKGKSDGDRI</sequence>
<dbReference type="InterPro" id="IPR005225">
    <property type="entry name" value="Small_GTP-bd"/>
</dbReference>
<name>A0A497E5Q5_UNCAE</name>
<dbReference type="PROSITE" id="PS51711">
    <property type="entry name" value="G_FEOB"/>
    <property type="match status" value="1"/>
</dbReference>
<dbReference type="Pfam" id="PF02421">
    <property type="entry name" value="FeoB_N"/>
    <property type="match status" value="1"/>
</dbReference>
<proteinExistence type="predicted"/>
<dbReference type="Gene3D" id="3.40.50.300">
    <property type="entry name" value="P-loop containing nucleotide triphosphate hydrolases"/>
    <property type="match status" value="1"/>
</dbReference>
<protein>
    <recommendedName>
        <fullName evidence="1">FeoB-type G domain-containing protein</fullName>
    </recommendedName>
</protein>
<organism evidence="2 3">
    <name type="scientific">Aerophobetes bacterium</name>
    <dbReference type="NCBI Taxonomy" id="2030807"/>
    <lineage>
        <taxon>Bacteria</taxon>
        <taxon>Candidatus Aerophobota</taxon>
    </lineage>
</organism>
<comment type="caution">
    <text evidence="2">The sequence shown here is derived from an EMBL/GenBank/DDBJ whole genome shotgun (WGS) entry which is preliminary data.</text>
</comment>
<dbReference type="PANTHER" id="PTHR43185">
    <property type="entry name" value="FERROUS IRON TRANSPORT PROTEIN B"/>
    <property type="match status" value="1"/>
</dbReference>
<dbReference type="GO" id="GO:0005525">
    <property type="term" value="F:GTP binding"/>
    <property type="evidence" value="ECO:0007669"/>
    <property type="project" value="InterPro"/>
</dbReference>
<dbReference type="NCBIfam" id="TIGR00231">
    <property type="entry name" value="small_GTP"/>
    <property type="match status" value="1"/>
</dbReference>
<accession>A0A497E5Q5</accession>
<dbReference type="InterPro" id="IPR050860">
    <property type="entry name" value="FeoB_GTPase"/>
</dbReference>
<dbReference type="PANTHER" id="PTHR43185:SF1">
    <property type="entry name" value="FE(2+) TRANSPORTER FEOB"/>
    <property type="match status" value="1"/>
</dbReference>
<feature type="domain" description="FeoB-type G" evidence="1">
    <location>
        <begin position="1"/>
        <end position="162"/>
    </location>
</feature>
<dbReference type="InterPro" id="IPR030389">
    <property type="entry name" value="G_FEOB_dom"/>
</dbReference>
<dbReference type="SUPFAM" id="SSF52540">
    <property type="entry name" value="P-loop containing nucleoside triphosphate hydrolases"/>
    <property type="match status" value="1"/>
</dbReference>
<dbReference type="EMBL" id="QMPZ01000013">
    <property type="protein sequence ID" value="RLE10251.1"/>
    <property type="molecule type" value="Genomic_DNA"/>
</dbReference>
<gene>
    <name evidence="2" type="ORF">DRJ00_01995</name>
</gene>
<reference evidence="2 3" key="1">
    <citation type="submission" date="2018-06" db="EMBL/GenBank/DDBJ databases">
        <title>Extensive metabolic versatility and redundancy in microbially diverse, dynamic hydrothermal sediments.</title>
        <authorList>
            <person name="Dombrowski N."/>
            <person name="Teske A."/>
            <person name="Baker B.J."/>
        </authorList>
    </citation>
    <scope>NUCLEOTIDE SEQUENCE [LARGE SCALE GENOMIC DNA]</scope>
    <source>
        <strain evidence="2">B47_G16</strain>
    </source>
</reference>
<evidence type="ECO:0000313" key="2">
    <source>
        <dbReference type="EMBL" id="RLE10251.1"/>
    </source>
</evidence>